<organism evidence="1 2">
    <name type="scientific">Amborella trichopoda</name>
    <dbReference type="NCBI Taxonomy" id="13333"/>
    <lineage>
        <taxon>Eukaryota</taxon>
        <taxon>Viridiplantae</taxon>
        <taxon>Streptophyta</taxon>
        <taxon>Embryophyta</taxon>
        <taxon>Tracheophyta</taxon>
        <taxon>Spermatophyta</taxon>
        <taxon>Magnoliopsida</taxon>
        <taxon>Amborellales</taxon>
        <taxon>Amborellaceae</taxon>
        <taxon>Amborella</taxon>
    </lineage>
</organism>
<proteinExistence type="predicted"/>
<dbReference type="Gramene" id="ERN04496">
    <property type="protein sequence ID" value="ERN04496"/>
    <property type="gene ID" value="AMTR_s00081p00075690"/>
</dbReference>
<sequence>MRFQLEEGKETLVPIGPAHARLGLVLTRAKMHWPIPLSSLVRAKPNLGGAIVAMALA</sequence>
<dbReference type="HOGENOM" id="CLU_2999146_0_0_1"/>
<keyword evidence="2" id="KW-1185">Reference proteome</keyword>
<dbReference type="Proteomes" id="UP000017836">
    <property type="component" value="Unassembled WGS sequence"/>
</dbReference>
<evidence type="ECO:0000313" key="2">
    <source>
        <dbReference type="Proteomes" id="UP000017836"/>
    </source>
</evidence>
<dbReference type="EMBL" id="KI394223">
    <property type="protein sequence ID" value="ERN04496.1"/>
    <property type="molecule type" value="Genomic_DNA"/>
</dbReference>
<reference evidence="2" key="1">
    <citation type="journal article" date="2013" name="Science">
        <title>The Amborella genome and the evolution of flowering plants.</title>
        <authorList>
            <consortium name="Amborella Genome Project"/>
        </authorList>
    </citation>
    <scope>NUCLEOTIDE SEQUENCE [LARGE SCALE GENOMIC DNA]</scope>
</reference>
<protein>
    <submittedName>
        <fullName evidence="1">Uncharacterized protein</fullName>
    </submittedName>
</protein>
<name>W1PA59_AMBTC</name>
<evidence type="ECO:0000313" key="1">
    <source>
        <dbReference type="EMBL" id="ERN04496.1"/>
    </source>
</evidence>
<dbReference type="AlphaFoldDB" id="W1PA59"/>
<gene>
    <name evidence="1" type="ORF">AMTR_s00081p00075690</name>
</gene>
<accession>W1PA59</accession>